<evidence type="ECO:0000313" key="1">
    <source>
        <dbReference type="EMBL" id="CAF4881555.1"/>
    </source>
</evidence>
<dbReference type="AlphaFoldDB" id="A0A821TXC0"/>
<sequence>MFNCLLANCTFPAQLKEAIIFGIHKPGKPRNKPTSYLSLLNTLSKLYEKVVKPRLQDFALEKRLIPDEQFGFSPLVRS</sequence>
<gene>
    <name evidence="1" type="ORF">PMACD_LOCUS9656</name>
</gene>
<dbReference type="OrthoDB" id="415068at2759"/>
<organism evidence="1 2">
    <name type="scientific">Pieris macdunnoughi</name>
    <dbReference type="NCBI Taxonomy" id="345717"/>
    <lineage>
        <taxon>Eukaryota</taxon>
        <taxon>Metazoa</taxon>
        <taxon>Ecdysozoa</taxon>
        <taxon>Arthropoda</taxon>
        <taxon>Hexapoda</taxon>
        <taxon>Insecta</taxon>
        <taxon>Pterygota</taxon>
        <taxon>Neoptera</taxon>
        <taxon>Endopterygota</taxon>
        <taxon>Lepidoptera</taxon>
        <taxon>Glossata</taxon>
        <taxon>Ditrysia</taxon>
        <taxon>Papilionoidea</taxon>
        <taxon>Pieridae</taxon>
        <taxon>Pierinae</taxon>
        <taxon>Pieris</taxon>
    </lineage>
</organism>
<accession>A0A821TXC0</accession>
<protein>
    <recommendedName>
        <fullName evidence="3">Reverse transcriptase</fullName>
    </recommendedName>
</protein>
<reference evidence="1" key="1">
    <citation type="submission" date="2021-02" db="EMBL/GenBank/DDBJ databases">
        <authorList>
            <person name="Steward A R."/>
        </authorList>
    </citation>
    <scope>NUCLEOTIDE SEQUENCE</scope>
</reference>
<dbReference type="EMBL" id="CAJOBZ010000027">
    <property type="protein sequence ID" value="CAF4881555.1"/>
    <property type="molecule type" value="Genomic_DNA"/>
</dbReference>
<name>A0A821TXC0_9NEOP</name>
<proteinExistence type="predicted"/>
<comment type="caution">
    <text evidence="1">The sequence shown here is derived from an EMBL/GenBank/DDBJ whole genome shotgun (WGS) entry which is preliminary data.</text>
</comment>
<evidence type="ECO:0008006" key="3">
    <source>
        <dbReference type="Google" id="ProtNLM"/>
    </source>
</evidence>
<keyword evidence="2" id="KW-1185">Reference proteome</keyword>
<dbReference type="Proteomes" id="UP000663880">
    <property type="component" value="Unassembled WGS sequence"/>
</dbReference>
<evidence type="ECO:0000313" key="2">
    <source>
        <dbReference type="Proteomes" id="UP000663880"/>
    </source>
</evidence>